<evidence type="ECO:0000256" key="7">
    <source>
        <dbReference type="ARBA" id="ARBA00023136"/>
    </source>
</evidence>
<feature type="transmembrane region" description="Helical" evidence="8">
    <location>
        <begin position="39"/>
        <end position="61"/>
    </location>
</feature>
<keyword evidence="4" id="KW-1003">Cell membrane</keyword>
<proteinExistence type="inferred from homology"/>
<feature type="transmembrane region" description="Helical" evidence="8">
    <location>
        <begin position="138"/>
        <end position="154"/>
    </location>
</feature>
<dbReference type="PANTHER" id="PTHR30614:SF41">
    <property type="entry name" value="INNER MEMBRANE AMINO-ACID ABC TRANSPORTER PERMEASE PROTEIN YHDY"/>
    <property type="match status" value="1"/>
</dbReference>
<dbReference type="NCBIfam" id="TIGR01726">
    <property type="entry name" value="HEQRo_perm_3TM"/>
    <property type="match status" value="1"/>
</dbReference>
<feature type="domain" description="ABC transmembrane type-1" evidence="9">
    <location>
        <begin position="229"/>
        <end position="423"/>
    </location>
</feature>
<keyword evidence="7 8" id="KW-0472">Membrane</keyword>
<evidence type="ECO:0000256" key="1">
    <source>
        <dbReference type="ARBA" id="ARBA00004429"/>
    </source>
</evidence>
<gene>
    <name evidence="10" type="ORF">FGK63_19935</name>
</gene>
<dbReference type="EMBL" id="VCPD01000011">
    <property type="protein sequence ID" value="TMV03279.1"/>
    <property type="molecule type" value="Genomic_DNA"/>
</dbReference>
<feature type="transmembrane region" description="Helical" evidence="8">
    <location>
        <begin position="402"/>
        <end position="420"/>
    </location>
</feature>
<evidence type="ECO:0000256" key="2">
    <source>
        <dbReference type="ARBA" id="ARBA00010072"/>
    </source>
</evidence>
<accession>A0ABY2WSX2</accession>
<dbReference type="PANTHER" id="PTHR30614">
    <property type="entry name" value="MEMBRANE COMPONENT OF AMINO ACID ABC TRANSPORTER"/>
    <property type="match status" value="1"/>
</dbReference>
<keyword evidence="6 8" id="KW-1133">Transmembrane helix</keyword>
<dbReference type="InterPro" id="IPR010065">
    <property type="entry name" value="AA_ABC_transptr_permease_3TM"/>
</dbReference>
<sequence length="435" mass="47977">MSDIGYVRTEMLPEQEPPVSEVGAIGWVRHNLFSNWFNSLLTVLSLYFIFKVLAGLVPWVISPTWDSGSLAECREILHALGREGHYAGACWGVIHERWIQLIFGFYPEHLYWRPIAAFVLLGVALAPVLFSDKVPSKLLIFSALYPFIFPWLLWGGTIWAPVAALLGFVLGWAAFNAVSKAMSTLLGFIAGALVALIWWLVLSSYFVGAMDSIAAIGIEPVESRKFGGFMLSITIGVVAIACSLPLGIVLALGRQSDLLIVKYICVGFIEFIRGVPLITLLFVASTLLNLFLPPGTNFDIILRVLIMVTLFAAAYMAEVIRGGLAALPRGQYEGADSLGLNYWQSQRLIIMPQALKISIPGIVSTFIGVFKDTTLVSIIGLLDPLGLSNAIRADANWNGIVWELYGFIALLFFAFCFGMSRYSMYLERKLHTGHR</sequence>
<feature type="transmembrane region" description="Helical" evidence="8">
    <location>
        <begin position="111"/>
        <end position="131"/>
    </location>
</feature>
<name>A0ABY2WSX2_9RHOB</name>
<evidence type="ECO:0000313" key="11">
    <source>
        <dbReference type="Proteomes" id="UP001193035"/>
    </source>
</evidence>
<evidence type="ECO:0000256" key="4">
    <source>
        <dbReference type="ARBA" id="ARBA00022475"/>
    </source>
</evidence>
<dbReference type="CDD" id="cd06261">
    <property type="entry name" value="TM_PBP2"/>
    <property type="match status" value="1"/>
</dbReference>
<keyword evidence="3 8" id="KW-0813">Transport</keyword>
<dbReference type="InterPro" id="IPR000515">
    <property type="entry name" value="MetI-like"/>
</dbReference>
<protein>
    <submittedName>
        <fullName evidence="10">Amino acid ABC transporter permease</fullName>
    </submittedName>
</protein>
<feature type="transmembrane region" description="Helical" evidence="8">
    <location>
        <begin position="357"/>
        <end position="382"/>
    </location>
</feature>
<feature type="transmembrane region" description="Helical" evidence="8">
    <location>
        <begin position="264"/>
        <end position="288"/>
    </location>
</feature>
<feature type="transmembrane region" description="Helical" evidence="8">
    <location>
        <begin position="300"/>
        <end position="320"/>
    </location>
</feature>
<organism evidence="10 11">
    <name type="scientific">Ruegeria sediminis</name>
    <dbReference type="NCBI Taxonomy" id="2583820"/>
    <lineage>
        <taxon>Bacteria</taxon>
        <taxon>Pseudomonadati</taxon>
        <taxon>Pseudomonadota</taxon>
        <taxon>Alphaproteobacteria</taxon>
        <taxon>Rhodobacterales</taxon>
        <taxon>Roseobacteraceae</taxon>
        <taxon>Ruegeria</taxon>
    </lineage>
</organism>
<reference evidence="10 11" key="1">
    <citation type="submission" date="2019-05" db="EMBL/GenBank/DDBJ databases">
        <title>Ruegeria sp. nov., isolated from tidal flat.</title>
        <authorList>
            <person name="Kim W."/>
        </authorList>
    </citation>
    <scope>NUCLEOTIDE SEQUENCE [LARGE SCALE GENOMIC DNA]</scope>
    <source>
        <strain evidence="10 11">CAU 1488</strain>
    </source>
</reference>
<dbReference type="InterPro" id="IPR035906">
    <property type="entry name" value="MetI-like_sf"/>
</dbReference>
<feature type="transmembrane region" description="Helical" evidence="8">
    <location>
        <begin position="160"/>
        <end position="178"/>
    </location>
</feature>
<dbReference type="SUPFAM" id="SSF161098">
    <property type="entry name" value="MetI-like"/>
    <property type="match status" value="1"/>
</dbReference>
<comment type="caution">
    <text evidence="10">The sequence shown here is derived from an EMBL/GenBank/DDBJ whole genome shotgun (WGS) entry which is preliminary data.</text>
</comment>
<evidence type="ECO:0000256" key="6">
    <source>
        <dbReference type="ARBA" id="ARBA00022989"/>
    </source>
</evidence>
<feature type="transmembrane region" description="Helical" evidence="8">
    <location>
        <begin position="185"/>
        <end position="206"/>
    </location>
</feature>
<evidence type="ECO:0000259" key="9">
    <source>
        <dbReference type="PROSITE" id="PS50928"/>
    </source>
</evidence>
<dbReference type="Pfam" id="PF00528">
    <property type="entry name" value="BPD_transp_1"/>
    <property type="match status" value="1"/>
</dbReference>
<dbReference type="InterPro" id="IPR043429">
    <property type="entry name" value="ArtM/GltK/GlnP/TcyL/YhdX-like"/>
</dbReference>
<keyword evidence="11" id="KW-1185">Reference proteome</keyword>
<dbReference type="Gene3D" id="1.10.3720.10">
    <property type="entry name" value="MetI-like"/>
    <property type="match status" value="1"/>
</dbReference>
<evidence type="ECO:0000256" key="3">
    <source>
        <dbReference type="ARBA" id="ARBA00022448"/>
    </source>
</evidence>
<evidence type="ECO:0000256" key="5">
    <source>
        <dbReference type="ARBA" id="ARBA00022692"/>
    </source>
</evidence>
<comment type="similarity">
    <text evidence="2">Belongs to the binding-protein-dependent transport system permease family. HisMQ subfamily.</text>
</comment>
<feature type="transmembrane region" description="Helical" evidence="8">
    <location>
        <begin position="226"/>
        <end position="252"/>
    </location>
</feature>
<dbReference type="RefSeq" id="WP_138845592.1">
    <property type="nucleotide sequence ID" value="NZ_VCPD01000011.1"/>
</dbReference>
<dbReference type="Proteomes" id="UP001193035">
    <property type="component" value="Unassembled WGS sequence"/>
</dbReference>
<evidence type="ECO:0000313" key="10">
    <source>
        <dbReference type="EMBL" id="TMV03279.1"/>
    </source>
</evidence>
<evidence type="ECO:0000256" key="8">
    <source>
        <dbReference type="RuleBase" id="RU363032"/>
    </source>
</evidence>
<dbReference type="PROSITE" id="PS50928">
    <property type="entry name" value="ABC_TM1"/>
    <property type="match status" value="1"/>
</dbReference>
<comment type="subcellular location">
    <subcellularLocation>
        <location evidence="1">Cell inner membrane</location>
        <topology evidence="1">Multi-pass membrane protein</topology>
    </subcellularLocation>
    <subcellularLocation>
        <location evidence="8">Cell membrane</location>
        <topology evidence="8">Multi-pass membrane protein</topology>
    </subcellularLocation>
</comment>
<keyword evidence="5 8" id="KW-0812">Transmembrane</keyword>